<dbReference type="AlphaFoldDB" id="A0AAU9E0C2"/>
<reference evidence="8 9" key="1">
    <citation type="submission" date="2023-08" db="EMBL/GenBank/DDBJ databases">
        <title>Helicovermis profunda gen. nov., sp. nov., a novel mesophilic, fermentative bacterium within the Bacillota from a deep-sea hydrothermal vent chimney.</title>
        <authorList>
            <person name="Miyazaki U."/>
            <person name="Mizutani D."/>
            <person name="Hashimoto Y."/>
            <person name="Tame A."/>
            <person name="Sawayama S."/>
            <person name="Miyazaki J."/>
            <person name="Takai K."/>
            <person name="Nakagawa S."/>
        </authorList>
    </citation>
    <scope>NUCLEOTIDE SEQUENCE [LARGE SCALE GENOMIC DNA]</scope>
    <source>
        <strain evidence="8 9">S502</strain>
    </source>
</reference>
<dbReference type="InterPro" id="IPR053160">
    <property type="entry name" value="MFS_DHA3_Transporter"/>
</dbReference>
<protein>
    <submittedName>
        <fullName evidence="8">MFS transporter</fullName>
    </submittedName>
</protein>
<dbReference type="SUPFAM" id="SSF103473">
    <property type="entry name" value="MFS general substrate transporter"/>
    <property type="match status" value="1"/>
</dbReference>
<gene>
    <name evidence="8" type="ORF">HLPR_01350</name>
</gene>
<feature type="transmembrane region" description="Helical" evidence="6">
    <location>
        <begin position="82"/>
        <end position="108"/>
    </location>
</feature>
<dbReference type="InterPro" id="IPR011701">
    <property type="entry name" value="MFS"/>
</dbReference>
<dbReference type="PANTHER" id="PTHR23530">
    <property type="entry name" value="TRANSPORT PROTEIN-RELATED"/>
    <property type="match status" value="1"/>
</dbReference>
<feature type="transmembrane region" description="Helical" evidence="6">
    <location>
        <begin position="270"/>
        <end position="291"/>
    </location>
</feature>
<evidence type="ECO:0000256" key="6">
    <source>
        <dbReference type="SAM" id="Phobius"/>
    </source>
</evidence>
<dbReference type="PANTHER" id="PTHR23530:SF1">
    <property type="entry name" value="PERMEASE, MAJOR FACILITATOR SUPERFAMILY-RELATED"/>
    <property type="match status" value="1"/>
</dbReference>
<dbReference type="Pfam" id="PF07690">
    <property type="entry name" value="MFS_1"/>
    <property type="match status" value="1"/>
</dbReference>
<evidence type="ECO:0000256" key="1">
    <source>
        <dbReference type="ARBA" id="ARBA00004651"/>
    </source>
</evidence>
<evidence type="ECO:0000256" key="5">
    <source>
        <dbReference type="ARBA" id="ARBA00023136"/>
    </source>
</evidence>
<evidence type="ECO:0000256" key="2">
    <source>
        <dbReference type="ARBA" id="ARBA00022448"/>
    </source>
</evidence>
<feature type="transmembrane region" description="Helical" evidence="6">
    <location>
        <begin position="311"/>
        <end position="339"/>
    </location>
</feature>
<accession>A0AAU9E0C2</accession>
<evidence type="ECO:0000313" key="8">
    <source>
        <dbReference type="EMBL" id="BEP27804.1"/>
    </source>
</evidence>
<keyword evidence="9" id="KW-1185">Reference proteome</keyword>
<keyword evidence="3 6" id="KW-0812">Transmembrane</keyword>
<feature type="transmembrane region" description="Helical" evidence="6">
    <location>
        <begin position="170"/>
        <end position="189"/>
    </location>
</feature>
<dbReference type="CDD" id="cd06174">
    <property type="entry name" value="MFS"/>
    <property type="match status" value="1"/>
</dbReference>
<evidence type="ECO:0000256" key="4">
    <source>
        <dbReference type="ARBA" id="ARBA00022989"/>
    </source>
</evidence>
<feature type="transmembrane region" description="Helical" evidence="6">
    <location>
        <begin position="145"/>
        <end position="163"/>
    </location>
</feature>
<evidence type="ECO:0000313" key="9">
    <source>
        <dbReference type="Proteomes" id="UP001321786"/>
    </source>
</evidence>
<keyword evidence="5 6" id="KW-0472">Membrane</keyword>
<feature type="transmembrane region" description="Helical" evidence="6">
    <location>
        <begin position="32"/>
        <end position="53"/>
    </location>
</feature>
<dbReference type="Gene3D" id="1.20.1250.20">
    <property type="entry name" value="MFS general substrate transporter like domains"/>
    <property type="match status" value="1"/>
</dbReference>
<dbReference type="Proteomes" id="UP001321786">
    <property type="component" value="Chromosome"/>
</dbReference>
<dbReference type="PROSITE" id="PS50850">
    <property type="entry name" value="MFS"/>
    <property type="match status" value="1"/>
</dbReference>
<feature type="transmembrane region" description="Helical" evidence="6">
    <location>
        <begin position="391"/>
        <end position="409"/>
    </location>
</feature>
<comment type="subcellular location">
    <subcellularLocation>
        <location evidence="1">Cell membrane</location>
        <topology evidence="1">Multi-pass membrane protein</topology>
    </subcellularLocation>
</comment>
<dbReference type="KEGG" id="hprf:HLPR_01350"/>
<feature type="domain" description="Major facilitator superfamily (MFS) profile" evidence="7">
    <location>
        <begin position="1"/>
        <end position="414"/>
    </location>
</feature>
<evidence type="ECO:0000259" key="7">
    <source>
        <dbReference type="PROSITE" id="PS50850"/>
    </source>
</evidence>
<sequence>MQNDYELIKKDKLIWKFSFYGLLKNLKFFEPYLIIFLLGLNYSLFTIGLLYSVREIITYIFEIPSGIIADNYGKKKELMICFVFYIISFILFFIGSNIYIVASAFIFYGLGEAFRSGTHKAMIYSYLERKDWFHHKTYVYGRTRSFSLLGSSLSAFVSIIFVFNIPSLRWIFLICILPYIADFFLIFSYPNYLNEKVKNEFNLSDFFKESAGSIKSIFKNNKLRVILISSSFYDAIFKSIKDYIQPILKVIIIGSFITSDINIKDAKLKIYLGIIYGIFYIVSSFASKNVYRITNKINSTRLMELSFDLMGILSLIIFFGMKMNSLLFVVAVFFILYVLKDSRRPIFVDVCGDNMKKTERATVLSIDSQIKSLFVIILAPLFGFIADNYSINILFLIIGIFILVFNRFLKIDKR</sequence>
<keyword evidence="2" id="KW-0813">Transport</keyword>
<keyword evidence="4 6" id="KW-1133">Transmembrane helix</keyword>
<dbReference type="EMBL" id="AP028654">
    <property type="protein sequence ID" value="BEP27804.1"/>
    <property type="molecule type" value="Genomic_DNA"/>
</dbReference>
<proteinExistence type="predicted"/>
<feature type="transmembrane region" description="Helical" evidence="6">
    <location>
        <begin position="364"/>
        <end position="385"/>
    </location>
</feature>
<dbReference type="InterPro" id="IPR020846">
    <property type="entry name" value="MFS_dom"/>
</dbReference>
<dbReference type="RefSeq" id="WP_338536172.1">
    <property type="nucleotide sequence ID" value="NZ_AP028654.1"/>
</dbReference>
<dbReference type="GO" id="GO:0022857">
    <property type="term" value="F:transmembrane transporter activity"/>
    <property type="evidence" value="ECO:0007669"/>
    <property type="project" value="InterPro"/>
</dbReference>
<dbReference type="GO" id="GO:0005886">
    <property type="term" value="C:plasma membrane"/>
    <property type="evidence" value="ECO:0007669"/>
    <property type="project" value="UniProtKB-SubCell"/>
</dbReference>
<name>A0AAU9E0C2_9FIRM</name>
<evidence type="ECO:0000256" key="3">
    <source>
        <dbReference type="ARBA" id="ARBA00022692"/>
    </source>
</evidence>
<organism evidence="8 9">
    <name type="scientific">Helicovermis profundi</name>
    <dbReference type="NCBI Taxonomy" id="3065157"/>
    <lineage>
        <taxon>Bacteria</taxon>
        <taxon>Bacillati</taxon>
        <taxon>Bacillota</taxon>
        <taxon>Clostridia</taxon>
        <taxon>Helicovermis</taxon>
    </lineage>
</organism>
<dbReference type="InterPro" id="IPR036259">
    <property type="entry name" value="MFS_trans_sf"/>
</dbReference>